<dbReference type="EMBL" id="PPEK01000021">
    <property type="protein sequence ID" value="PNV66801.1"/>
    <property type="molecule type" value="Genomic_DNA"/>
</dbReference>
<dbReference type="GO" id="GO:0006302">
    <property type="term" value="P:double-strand break repair"/>
    <property type="evidence" value="ECO:0007669"/>
    <property type="project" value="InterPro"/>
</dbReference>
<sequence length="638" mass="72464">MIRLSGVVIHNYKCIDNDQSFDVEPDVTVLVGMNESGKTTALEAIAKCHYFDEGDPKFKFDALKDYPRARYNKYKKGDEPEEAVTLRYEISEKMKSHIETEMGVSLEGTEFTVKKTYGGETLVNISKLFSGSWASKVKEVLGKIAEGGISEEELLGVKSRAQLDSVLSGHDLGENTKSVLGLFSKMLPATGESGWDNPIQYSIWEDYLKPSLPVFIYYDEYYQLPGRVDLSELKNASPSDPSLKTAKALIDLSGADLDILSAADDFEEFKSELEATSIDISDTLFEYWGSNQNLEIEFDVDKVEDDDGRNHRIVKRVLDIRVKNKWNRVSLPLDKRSKGFNWFFSFLVWFKAMQEDKNRQYILLLDEPGLNLHALAQGDLLRFIDDLSEDHQIIYTTHSPFMVDSEHLEKVRTVVEVERQGSRISDSLQEKDPDTLFPLQAALGYSVAQNLFINKRNLLVEGISDLVYLETMSAELLKRGRTGLSEEATIVPTGGADKVATFISLMRGSKLQIVCLLDSFVDKKSKQRIDDLVREKIIRDKNIVYYSDVCNASYADVEDMFEPEEYLLLYNAAFDKNVSISEIKSDRPIMIQLKDMNGGDFNHYLPAREFARRSAEIDLSDKTLEKFENLFSKLNSLL</sequence>
<dbReference type="AlphaFoldDB" id="A0A2K2U8Z5"/>
<dbReference type="PANTHER" id="PTHR43581">
    <property type="entry name" value="ATP/GTP PHOSPHATASE"/>
    <property type="match status" value="1"/>
</dbReference>
<dbReference type="Proteomes" id="UP000236197">
    <property type="component" value="Unassembled WGS sequence"/>
</dbReference>
<comment type="caution">
    <text evidence="3">The sequence shown here is derived from an EMBL/GenBank/DDBJ whole genome shotgun (WGS) entry which is preliminary data.</text>
</comment>
<feature type="domain" description="Rad50/SbcC-type AAA" evidence="2">
    <location>
        <begin position="8"/>
        <end position="93"/>
    </location>
</feature>
<dbReference type="InterPro" id="IPR027417">
    <property type="entry name" value="P-loop_NTPase"/>
</dbReference>
<dbReference type="Gene3D" id="3.40.50.300">
    <property type="entry name" value="P-loop containing nucleotide triphosphate hydrolases"/>
    <property type="match status" value="2"/>
</dbReference>
<gene>
    <name evidence="3" type="ORF">C2L71_11265</name>
</gene>
<dbReference type="PANTHER" id="PTHR43581:SF3">
    <property type="entry name" value="AAA+ ATPASE DOMAIN-CONTAINING PROTEIN"/>
    <property type="match status" value="1"/>
</dbReference>
<dbReference type="Pfam" id="PF13175">
    <property type="entry name" value="AAA_15"/>
    <property type="match status" value="1"/>
</dbReference>
<accession>A0A2K2U8Z5</accession>
<evidence type="ECO:0000259" key="1">
    <source>
        <dbReference type="Pfam" id="PF13175"/>
    </source>
</evidence>
<name>A0A2K2U8Z5_9ACTN</name>
<evidence type="ECO:0000313" key="4">
    <source>
        <dbReference type="Proteomes" id="UP000236197"/>
    </source>
</evidence>
<dbReference type="InterPro" id="IPR051396">
    <property type="entry name" value="Bact_Antivir_Def_Nuclease"/>
</dbReference>
<proteinExistence type="predicted"/>
<dbReference type="InterPro" id="IPR038729">
    <property type="entry name" value="Rad50/SbcC_AAA"/>
</dbReference>
<protein>
    <submittedName>
        <fullName evidence="3">AAA family ATPase</fullName>
    </submittedName>
</protein>
<evidence type="ECO:0000259" key="2">
    <source>
        <dbReference type="Pfam" id="PF13476"/>
    </source>
</evidence>
<dbReference type="GO" id="GO:0016887">
    <property type="term" value="F:ATP hydrolysis activity"/>
    <property type="evidence" value="ECO:0007669"/>
    <property type="project" value="InterPro"/>
</dbReference>
<dbReference type="Pfam" id="PF13476">
    <property type="entry name" value="AAA_23"/>
    <property type="match status" value="1"/>
</dbReference>
<reference evidence="4" key="1">
    <citation type="submission" date="2018-01" db="EMBL/GenBank/DDBJ databases">
        <title>Rubneribacter badeniensis gen. nov., sp. nov., and Colonibacter rubneri, gen. nov., sp. nov., WGS of new members of the Eggerthellaceae.</title>
        <authorList>
            <person name="Danylec N."/>
            <person name="Stoll D.A."/>
            <person name="Doetsch A."/>
            <person name="Kulling S.E."/>
            <person name="Huch M."/>
        </authorList>
    </citation>
    <scope>NUCLEOTIDE SEQUENCE [LARGE SCALE GENOMIC DNA]</scope>
    <source>
        <strain evidence="4">ResAG-96</strain>
    </source>
</reference>
<dbReference type="OrthoDB" id="3237462at2"/>
<dbReference type="CDD" id="cd00267">
    <property type="entry name" value="ABC_ATPase"/>
    <property type="match status" value="1"/>
</dbReference>
<evidence type="ECO:0000313" key="3">
    <source>
        <dbReference type="EMBL" id="PNV66801.1"/>
    </source>
</evidence>
<dbReference type="InterPro" id="IPR041685">
    <property type="entry name" value="AAA_GajA/Old/RecF-like"/>
</dbReference>
<organism evidence="3 4">
    <name type="scientific">Enteroscipio rubneri</name>
    <dbReference type="NCBI Taxonomy" id="2070686"/>
    <lineage>
        <taxon>Bacteria</taxon>
        <taxon>Bacillati</taxon>
        <taxon>Actinomycetota</taxon>
        <taxon>Coriobacteriia</taxon>
        <taxon>Eggerthellales</taxon>
        <taxon>Eggerthellaceae</taxon>
        <taxon>Enteroscipio</taxon>
    </lineage>
</organism>
<feature type="domain" description="Endonuclease GajA/Old nuclease/RecF-like AAA" evidence="1">
    <location>
        <begin position="255"/>
        <end position="403"/>
    </location>
</feature>
<keyword evidence="4" id="KW-1185">Reference proteome</keyword>
<dbReference type="SUPFAM" id="SSF52540">
    <property type="entry name" value="P-loop containing nucleoside triphosphate hydrolases"/>
    <property type="match status" value="1"/>
</dbReference>